<accession>A0AAQ3QSA2</accession>
<dbReference type="Pfam" id="PF25455">
    <property type="entry name" value="Beta-barrel_CAF17_C"/>
    <property type="match status" value="1"/>
</dbReference>
<dbReference type="GO" id="GO:0016226">
    <property type="term" value="P:iron-sulfur cluster assembly"/>
    <property type="evidence" value="ECO:0007669"/>
    <property type="project" value="TreeGrafter"/>
</dbReference>
<reference evidence="4 5" key="1">
    <citation type="submission" date="2023-10" db="EMBL/GenBank/DDBJ databases">
        <title>Rubellicoccus peritrichatus gen. nov., sp. nov., isolated from an algae of coral reef tank.</title>
        <authorList>
            <person name="Luo J."/>
        </authorList>
    </citation>
    <scope>NUCLEOTIDE SEQUENCE [LARGE SCALE GENOMIC DNA]</scope>
    <source>
        <strain evidence="4 5">CR14</strain>
    </source>
</reference>
<dbReference type="NCBIfam" id="TIGR03317">
    <property type="entry name" value="ygfZ_signature"/>
    <property type="match status" value="1"/>
</dbReference>
<feature type="domain" description="GCVT N-terminal" evidence="2">
    <location>
        <begin position="13"/>
        <end position="108"/>
    </location>
</feature>
<dbReference type="KEGG" id="puo:RZN69_16160"/>
<dbReference type="InterPro" id="IPR027266">
    <property type="entry name" value="TrmE/GcvT-like"/>
</dbReference>
<dbReference type="PANTHER" id="PTHR22602">
    <property type="entry name" value="TRANSFERASE CAF17, MITOCHONDRIAL-RELATED"/>
    <property type="match status" value="1"/>
</dbReference>
<evidence type="ECO:0000259" key="2">
    <source>
        <dbReference type="Pfam" id="PF01571"/>
    </source>
</evidence>
<dbReference type="SUPFAM" id="SSF103025">
    <property type="entry name" value="Folate-binding domain"/>
    <property type="match status" value="1"/>
</dbReference>
<dbReference type="InterPro" id="IPR017703">
    <property type="entry name" value="YgfZ/GCV_T_CS"/>
</dbReference>
<dbReference type="Proteomes" id="UP001304300">
    <property type="component" value="Chromosome"/>
</dbReference>
<dbReference type="InterPro" id="IPR045179">
    <property type="entry name" value="YgfZ/GcvT"/>
</dbReference>
<organism evidence="4 5">
    <name type="scientific">Rubellicoccus peritrichatus</name>
    <dbReference type="NCBI Taxonomy" id="3080537"/>
    <lineage>
        <taxon>Bacteria</taxon>
        <taxon>Pseudomonadati</taxon>
        <taxon>Verrucomicrobiota</taxon>
        <taxon>Opitutia</taxon>
        <taxon>Puniceicoccales</taxon>
        <taxon>Cerasicoccaceae</taxon>
        <taxon>Rubellicoccus</taxon>
    </lineage>
</organism>
<dbReference type="PIRSF" id="PIRSF006487">
    <property type="entry name" value="GcvT"/>
    <property type="match status" value="1"/>
</dbReference>
<dbReference type="RefSeq" id="WP_317832287.1">
    <property type="nucleotide sequence ID" value="NZ_CP136920.1"/>
</dbReference>
<evidence type="ECO:0000259" key="3">
    <source>
        <dbReference type="Pfam" id="PF25455"/>
    </source>
</evidence>
<keyword evidence="1" id="KW-0809">Transit peptide</keyword>
<protein>
    <recommendedName>
        <fullName evidence="6">Aminomethyltransferase folate-binding domain-containing protein</fullName>
    </recommendedName>
</protein>
<dbReference type="Pfam" id="PF01571">
    <property type="entry name" value="GCV_T"/>
    <property type="match status" value="1"/>
</dbReference>
<evidence type="ECO:0000256" key="1">
    <source>
        <dbReference type="ARBA" id="ARBA00022946"/>
    </source>
</evidence>
<dbReference type="InterPro" id="IPR057460">
    <property type="entry name" value="CAF17_C"/>
</dbReference>
<dbReference type="InterPro" id="IPR006222">
    <property type="entry name" value="GCVT_N"/>
</dbReference>
<dbReference type="Gene3D" id="3.30.1360.120">
    <property type="entry name" value="Probable tRNA modification gtpase trme, domain 1"/>
    <property type="match status" value="1"/>
</dbReference>
<evidence type="ECO:0008006" key="6">
    <source>
        <dbReference type="Google" id="ProtNLM"/>
    </source>
</evidence>
<sequence length="294" mass="32264">MNHYLISKPAALFKVTGEDAADYLQSQFSNDLRHPGVNNPVTYGLWLDQKGKVQGDSFILQNDEESFLLLSYFCEKEALLATVENNIIADEVEIEDLTESASIISLWGEGIAESLPASGEFKVNGSAYCFNGRRSVMSGEILSLASTPENEQSVIEELTLKNPDAWMQASQKQADAERIRSGIPAIPQDIGPSDLPQEAGLEKDAVSFNKGCYLGQEVMARLHAMGRAQRALYRVILPESVKSLPLPVFSGEKKAGELRSANEHNGLALLKRRIVEAKEPLHLGEPNGKPLEIK</sequence>
<proteinExistence type="predicted"/>
<dbReference type="EMBL" id="CP136920">
    <property type="protein sequence ID" value="WOO40156.1"/>
    <property type="molecule type" value="Genomic_DNA"/>
</dbReference>
<name>A0AAQ3QSA2_9BACT</name>
<evidence type="ECO:0000313" key="5">
    <source>
        <dbReference type="Proteomes" id="UP001304300"/>
    </source>
</evidence>
<dbReference type="PANTHER" id="PTHR22602:SF0">
    <property type="entry name" value="TRANSFERASE CAF17, MITOCHONDRIAL-RELATED"/>
    <property type="match status" value="1"/>
</dbReference>
<evidence type="ECO:0000313" key="4">
    <source>
        <dbReference type="EMBL" id="WOO40156.1"/>
    </source>
</evidence>
<dbReference type="AlphaFoldDB" id="A0AAQ3QSA2"/>
<keyword evidence="5" id="KW-1185">Reference proteome</keyword>
<gene>
    <name evidence="4" type="ORF">RZN69_16160</name>
</gene>
<feature type="domain" description="CAF17 C-terminal" evidence="3">
    <location>
        <begin position="235"/>
        <end position="285"/>
    </location>
</feature>